<proteinExistence type="inferred from homology"/>
<dbReference type="FunFam" id="3.30.420.100:FF:000001">
    <property type="entry name" value="50S ribosomal protein L18"/>
    <property type="match status" value="1"/>
</dbReference>
<protein>
    <recommendedName>
        <fullName evidence="6 7">Large ribosomal subunit protein uL18</fullName>
    </recommendedName>
</protein>
<comment type="similarity">
    <text evidence="1 7">Belongs to the universal ribosomal protein uL18 family.</text>
</comment>
<dbReference type="InterPro" id="IPR057268">
    <property type="entry name" value="Ribosomal_L18"/>
</dbReference>
<evidence type="ECO:0000313" key="10">
    <source>
        <dbReference type="Proteomes" id="UP000199287"/>
    </source>
</evidence>
<dbReference type="Gene3D" id="3.30.420.100">
    <property type="match status" value="1"/>
</dbReference>
<name>A0A1I3HGY8_9FIRM</name>
<dbReference type="PANTHER" id="PTHR12899:SF3">
    <property type="entry name" value="LARGE RIBOSOMAL SUBUNIT PROTEIN UL18M"/>
    <property type="match status" value="1"/>
</dbReference>
<dbReference type="InterPro" id="IPR004389">
    <property type="entry name" value="Ribosomal_uL18_bac-type"/>
</dbReference>
<dbReference type="Proteomes" id="UP000199287">
    <property type="component" value="Unassembled WGS sequence"/>
</dbReference>
<dbReference type="CDD" id="cd00432">
    <property type="entry name" value="Ribosomal_L18_L5e"/>
    <property type="match status" value="1"/>
</dbReference>
<evidence type="ECO:0000256" key="2">
    <source>
        <dbReference type="ARBA" id="ARBA00022730"/>
    </source>
</evidence>
<dbReference type="EMBL" id="FOQA01000013">
    <property type="protein sequence ID" value="SFI34913.1"/>
    <property type="molecule type" value="Genomic_DNA"/>
</dbReference>
<dbReference type="SUPFAM" id="SSF53137">
    <property type="entry name" value="Translational machinery components"/>
    <property type="match status" value="1"/>
</dbReference>
<dbReference type="GO" id="GO:0022625">
    <property type="term" value="C:cytosolic large ribosomal subunit"/>
    <property type="evidence" value="ECO:0007669"/>
    <property type="project" value="TreeGrafter"/>
</dbReference>
<reference evidence="10" key="1">
    <citation type="submission" date="2016-10" db="EMBL/GenBank/DDBJ databases">
        <authorList>
            <person name="Varghese N."/>
            <person name="Submissions S."/>
        </authorList>
    </citation>
    <scope>NUCLEOTIDE SEQUENCE [LARGE SCALE GENOMIC DNA]</scope>
    <source>
        <strain evidence="10">Z-7934</strain>
    </source>
</reference>
<evidence type="ECO:0000256" key="1">
    <source>
        <dbReference type="ARBA" id="ARBA00007116"/>
    </source>
</evidence>
<dbReference type="AlphaFoldDB" id="A0A1I3HGY8"/>
<evidence type="ECO:0000256" key="8">
    <source>
        <dbReference type="SAM" id="MobiDB-lite"/>
    </source>
</evidence>
<evidence type="ECO:0000256" key="4">
    <source>
        <dbReference type="ARBA" id="ARBA00022980"/>
    </source>
</evidence>
<dbReference type="PANTHER" id="PTHR12899">
    <property type="entry name" value="39S RIBOSOMAL PROTEIN L18, MITOCHONDRIAL"/>
    <property type="match status" value="1"/>
</dbReference>
<dbReference type="RefSeq" id="WP_093373708.1">
    <property type="nucleotide sequence ID" value="NZ_FOQA01000013.1"/>
</dbReference>
<keyword evidence="2 7" id="KW-0699">rRNA-binding</keyword>
<dbReference type="InterPro" id="IPR005484">
    <property type="entry name" value="Ribosomal_uL18_bac/plant/anim"/>
</dbReference>
<feature type="compositionally biased region" description="Basic residues" evidence="8">
    <location>
        <begin position="1"/>
        <end position="20"/>
    </location>
</feature>
<comment type="subunit">
    <text evidence="7">Part of the 50S ribosomal subunit; part of the 5S rRNA/L5/L18/L25 subcomplex. Contacts the 5S and 23S rRNAs.</text>
</comment>
<comment type="function">
    <text evidence="7">This is one of the proteins that bind and probably mediate the attachment of the 5S RNA into the large ribosomal subunit, where it forms part of the central protuberance.</text>
</comment>
<gene>
    <name evidence="7" type="primary">rplR</name>
    <name evidence="9" type="ORF">SAMN05192551_11319</name>
</gene>
<dbReference type="OrthoDB" id="9810939at2"/>
<evidence type="ECO:0000256" key="3">
    <source>
        <dbReference type="ARBA" id="ARBA00022884"/>
    </source>
</evidence>
<evidence type="ECO:0000313" key="9">
    <source>
        <dbReference type="EMBL" id="SFI34913.1"/>
    </source>
</evidence>
<evidence type="ECO:0000256" key="7">
    <source>
        <dbReference type="HAMAP-Rule" id="MF_01337"/>
    </source>
</evidence>
<keyword evidence="3 7" id="KW-0694">RNA-binding</keyword>
<dbReference type="NCBIfam" id="TIGR00060">
    <property type="entry name" value="L18_bact"/>
    <property type="match status" value="1"/>
</dbReference>
<dbReference type="HAMAP" id="MF_01337_B">
    <property type="entry name" value="Ribosomal_uL18_B"/>
    <property type="match status" value="1"/>
</dbReference>
<dbReference type="GO" id="GO:0008097">
    <property type="term" value="F:5S rRNA binding"/>
    <property type="evidence" value="ECO:0007669"/>
    <property type="project" value="TreeGrafter"/>
</dbReference>
<keyword evidence="10" id="KW-1185">Reference proteome</keyword>
<dbReference type="Pfam" id="PF00861">
    <property type="entry name" value="Ribosomal_L18p"/>
    <property type="match status" value="1"/>
</dbReference>
<dbReference type="GO" id="GO:0006412">
    <property type="term" value="P:translation"/>
    <property type="evidence" value="ECO:0007669"/>
    <property type="project" value="UniProtKB-UniRule"/>
</dbReference>
<evidence type="ECO:0000256" key="5">
    <source>
        <dbReference type="ARBA" id="ARBA00023274"/>
    </source>
</evidence>
<keyword evidence="5 7" id="KW-0687">Ribonucleoprotein</keyword>
<evidence type="ECO:0000256" key="6">
    <source>
        <dbReference type="ARBA" id="ARBA00035197"/>
    </source>
</evidence>
<accession>A0A1I3HGY8</accession>
<dbReference type="GO" id="GO:0003735">
    <property type="term" value="F:structural constituent of ribosome"/>
    <property type="evidence" value="ECO:0007669"/>
    <property type="project" value="InterPro"/>
</dbReference>
<keyword evidence="4 7" id="KW-0689">Ribosomal protein</keyword>
<organism evidence="9 10">
    <name type="scientific">Tindallia magadiensis</name>
    <dbReference type="NCBI Taxonomy" id="69895"/>
    <lineage>
        <taxon>Bacteria</taxon>
        <taxon>Bacillati</taxon>
        <taxon>Bacillota</taxon>
        <taxon>Clostridia</taxon>
        <taxon>Peptostreptococcales</taxon>
        <taxon>Tindalliaceae</taxon>
        <taxon>Tindallia</taxon>
    </lineage>
</organism>
<feature type="region of interest" description="Disordered" evidence="8">
    <location>
        <begin position="1"/>
        <end position="29"/>
    </location>
</feature>
<sequence length="122" mass="13583">MLKKPSKNSLRLKRHKRLRNKVNGTPQRPRLNVYRSLNNIYAQVIDDVNGKTLVAASSLEKEVKDQVESCASKEASALVGKIVAERAVEQGITEVTFDRGGYIYHGRVKSLADSAREAGLKF</sequence>
<dbReference type="STRING" id="69895.SAMN05192551_11319"/>